<keyword evidence="2" id="KW-1185">Reference proteome</keyword>
<organism evidence="1 2">
    <name type="scientific">Solanum commersonii</name>
    <name type="common">Commerson's wild potato</name>
    <name type="synonym">Commerson's nightshade</name>
    <dbReference type="NCBI Taxonomy" id="4109"/>
    <lineage>
        <taxon>Eukaryota</taxon>
        <taxon>Viridiplantae</taxon>
        <taxon>Streptophyta</taxon>
        <taxon>Embryophyta</taxon>
        <taxon>Tracheophyta</taxon>
        <taxon>Spermatophyta</taxon>
        <taxon>Magnoliopsida</taxon>
        <taxon>eudicotyledons</taxon>
        <taxon>Gunneridae</taxon>
        <taxon>Pentapetalae</taxon>
        <taxon>asterids</taxon>
        <taxon>lamiids</taxon>
        <taxon>Solanales</taxon>
        <taxon>Solanaceae</taxon>
        <taxon>Solanoideae</taxon>
        <taxon>Solaneae</taxon>
        <taxon>Solanum</taxon>
    </lineage>
</organism>
<comment type="caution">
    <text evidence="1">The sequence shown here is derived from an EMBL/GenBank/DDBJ whole genome shotgun (WGS) entry which is preliminary data.</text>
</comment>
<reference evidence="1 2" key="1">
    <citation type="submission" date="2020-09" db="EMBL/GenBank/DDBJ databases">
        <title>De no assembly of potato wild relative species, Solanum commersonii.</title>
        <authorList>
            <person name="Cho K."/>
        </authorList>
    </citation>
    <scope>NUCLEOTIDE SEQUENCE [LARGE SCALE GENOMIC DNA]</scope>
    <source>
        <strain evidence="1">LZ3.2</strain>
        <tissue evidence="1">Leaf</tissue>
    </source>
</reference>
<dbReference type="AlphaFoldDB" id="A0A9J5ZSU8"/>
<evidence type="ECO:0000313" key="2">
    <source>
        <dbReference type="Proteomes" id="UP000824120"/>
    </source>
</evidence>
<accession>A0A9J5ZSU8</accession>
<evidence type="ECO:0008006" key="3">
    <source>
        <dbReference type="Google" id="ProtNLM"/>
    </source>
</evidence>
<evidence type="ECO:0000313" key="1">
    <source>
        <dbReference type="EMBL" id="KAG5615281.1"/>
    </source>
</evidence>
<sequence>MNAEAESMDIQDTLEYCQEKNLNEWIIPWEITEKVEKIIMIMQLLDACFVHTFKEDNTLADALANQVVESQGTEMYMDFQELPANMKRNVYMDKAQVPTS</sequence>
<name>A0A9J5ZSU8_SOLCO</name>
<dbReference type="Proteomes" id="UP000824120">
    <property type="component" value="Chromosome 3"/>
</dbReference>
<proteinExistence type="predicted"/>
<gene>
    <name evidence="1" type="ORF">H5410_015105</name>
</gene>
<dbReference type="EMBL" id="JACXVP010000003">
    <property type="protein sequence ID" value="KAG5615281.1"/>
    <property type="molecule type" value="Genomic_DNA"/>
</dbReference>
<dbReference type="OrthoDB" id="1305860at2759"/>
<protein>
    <recommendedName>
        <fullName evidence="3">RNase H type-1 domain-containing protein</fullName>
    </recommendedName>
</protein>